<evidence type="ECO:0000313" key="3">
    <source>
        <dbReference type="Proteomes" id="UP000784294"/>
    </source>
</evidence>
<dbReference type="Proteomes" id="UP000784294">
    <property type="component" value="Unassembled WGS sequence"/>
</dbReference>
<evidence type="ECO:0000256" key="1">
    <source>
        <dbReference type="SAM" id="MobiDB-lite"/>
    </source>
</evidence>
<comment type="caution">
    <text evidence="2">The sequence shown here is derived from an EMBL/GenBank/DDBJ whole genome shotgun (WGS) entry which is preliminary data.</text>
</comment>
<reference evidence="2" key="1">
    <citation type="submission" date="2018-11" db="EMBL/GenBank/DDBJ databases">
        <authorList>
            <consortium name="Pathogen Informatics"/>
        </authorList>
    </citation>
    <scope>NUCLEOTIDE SEQUENCE</scope>
</reference>
<accession>A0A448X5Z5</accession>
<keyword evidence="3" id="KW-1185">Reference proteome</keyword>
<protein>
    <submittedName>
        <fullName evidence="2">Uncharacterized protein</fullName>
    </submittedName>
</protein>
<sequence length="204" mass="23115">MGYRLNDLSPVHLPEYYESGQPYGPDRHASVWSEKQGKRMTQRLRITGNPRVSLRLWDHKVANLSDLLSVLFLVACCQIAYRRPYLLKQAKKATEGSESKQFNESFLRTFGIPTLSQALTTVVPSAGRSKGSEQMNEDDGSRDNSVWTGFQKIPTLIQSRQGDNDHDEIVEGAGELTLLEKMRLRIAKLKMEAKEEMSTNAERV</sequence>
<name>A0A448X5Z5_9PLAT</name>
<proteinExistence type="predicted"/>
<evidence type="ECO:0000313" key="2">
    <source>
        <dbReference type="EMBL" id="VEL29004.1"/>
    </source>
</evidence>
<dbReference type="AlphaFoldDB" id="A0A448X5Z5"/>
<organism evidence="2 3">
    <name type="scientific">Protopolystoma xenopodis</name>
    <dbReference type="NCBI Taxonomy" id="117903"/>
    <lineage>
        <taxon>Eukaryota</taxon>
        <taxon>Metazoa</taxon>
        <taxon>Spiralia</taxon>
        <taxon>Lophotrochozoa</taxon>
        <taxon>Platyhelminthes</taxon>
        <taxon>Monogenea</taxon>
        <taxon>Polyopisthocotylea</taxon>
        <taxon>Polystomatidea</taxon>
        <taxon>Polystomatidae</taxon>
        <taxon>Protopolystoma</taxon>
    </lineage>
</organism>
<feature type="region of interest" description="Disordered" evidence="1">
    <location>
        <begin position="124"/>
        <end position="144"/>
    </location>
</feature>
<dbReference type="EMBL" id="CAAALY010099518">
    <property type="protein sequence ID" value="VEL29004.1"/>
    <property type="molecule type" value="Genomic_DNA"/>
</dbReference>
<gene>
    <name evidence="2" type="ORF">PXEA_LOCUS22444</name>
</gene>